<dbReference type="Proteomes" id="UP000596739">
    <property type="component" value="Unassembled WGS sequence"/>
</dbReference>
<feature type="transmembrane region" description="Helical" evidence="1">
    <location>
        <begin position="56"/>
        <end position="76"/>
    </location>
</feature>
<evidence type="ECO:0000256" key="1">
    <source>
        <dbReference type="SAM" id="Phobius"/>
    </source>
</evidence>
<evidence type="ECO:0000313" key="2">
    <source>
        <dbReference type="EMBL" id="MBK1811212.1"/>
    </source>
</evidence>
<feature type="transmembrane region" description="Helical" evidence="1">
    <location>
        <begin position="190"/>
        <end position="214"/>
    </location>
</feature>
<feature type="transmembrane region" description="Helical" evidence="1">
    <location>
        <begin position="112"/>
        <end position="129"/>
    </location>
</feature>
<organism evidence="2 3">
    <name type="scientific">Clostridium yunnanense</name>
    <dbReference type="NCBI Taxonomy" id="2800325"/>
    <lineage>
        <taxon>Bacteria</taxon>
        <taxon>Bacillati</taxon>
        <taxon>Bacillota</taxon>
        <taxon>Clostridia</taxon>
        <taxon>Eubacteriales</taxon>
        <taxon>Clostridiaceae</taxon>
        <taxon>Clostridium</taxon>
    </lineage>
</organism>
<dbReference type="EMBL" id="JAENHN010000034">
    <property type="protein sequence ID" value="MBK1811212.1"/>
    <property type="molecule type" value="Genomic_DNA"/>
</dbReference>
<dbReference type="InterPro" id="IPR010390">
    <property type="entry name" value="ABC-2_transporter-like"/>
</dbReference>
<protein>
    <submittedName>
        <fullName evidence="2">ABC-2 family transporter protein</fullName>
    </submittedName>
</protein>
<evidence type="ECO:0000313" key="3">
    <source>
        <dbReference type="Proteomes" id="UP000596739"/>
    </source>
</evidence>
<name>A0ABS1EPD0_9CLOT</name>
<keyword evidence="1" id="KW-0812">Transmembrane</keyword>
<feature type="transmembrane region" description="Helical" evidence="1">
    <location>
        <begin position="141"/>
        <end position="170"/>
    </location>
</feature>
<keyword evidence="3" id="KW-1185">Reference proteome</keyword>
<dbReference type="Pfam" id="PF06182">
    <property type="entry name" value="ABC2_membrane_6"/>
    <property type="match status" value="1"/>
</dbReference>
<sequence length="258" mass="30240">MSLYKHLFIQELKNRMSYRMDFLISVIAMISTNIAGYLTFWIIFQNFNSIGGYNYYEMMFFYGFYLITITPCQVFFSNNWNLSDKVYTGDFIKYCIKPVNTFFYYYSETYDFNGMIQGFIGLAVMGYSWKQLGISITLFKIILVICEAIFASLILISLMNLTAATSFITINSDSLLELVNKLKEYARYPITVYNYLFTFVFSMIIPIGYISFYPSMIILDNGYKTFYCYLTPIMGVGMFYLSYKIWMMCARRYSGTGS</sequence>
<proteinExistence type="predicted"/>
<keyword evidence="1" id="KW-1133">Transmembrane helix</keyword>
<reference evidence="3" key="1">
    <citation type="submission" date="2021-01" db="EMBL/GenBank/DDBJ databases">
        <title>Genome public.</title>
        <authorList>
            <person name="Liu C."/>
            <person name="Sun Q."/>
        </authorList>
    </citation>
    <scope>NUCLEOTIDE SEQUENCE [LARGE SCALE GENOMIC DNA]</scope>
    <source>
        <strain evidence="3">YIM B02505</strain>
    </source>
</reference>
<accession>A0ABS1EPD0</accession>
<feature type="transmembrane region" description="Helical" evidence="1">
    <location>
        <begin position="22"/>
        <end position="44"/>
    </location>
</feature>
<dbReference type="PANTHER" id="PTHR36833">
    <property type="entry name" value="SLR0610 PROTEIN-RELATED"/>
    <property type="match status" value="1"/>
</dbReference>
<comment type="caution">
    <text evidence="2">The sequence shown here is derived from an EMBL/GenBank/DDBJ whole genome shotgun (WGS) entry which is preliminary data.</text>
</comment>
<dbReference type="PANTHER" id="PTHR36833:SF1">
    <property type="entry name" value="INTEGRAL MEMBRANE TRANSPORT PROTEIN"/>
    <property type="match status" value="1"/>
</dbReference>
<feature type="transmembrane region" description="Helical" evidence="1">
    <location>
        <begin position="226"/>
        <end position="246"/>
    </location>
</feature>
<gene>
    <name evidence="2" type="ORF">JHL18_11275</name>
</gene>
<keyword evidence="1" id="KW-0472">Membrane</keyword>